<accession>A0AAV1ISM1</accession>
<reference evidence="1 2" key="1">
    <citation type="submission" date="2023-11" db="EMBL/GenBank/DDBJ databases">
        <authorList>
            <person name="Okamura Y."/>
        </authorList>
    </citation>
    <scope>NUCLEOTIDE SEQUENCE [LARGE SCALE GENOMIC DNA]</scope>
</reference>
<dbReference type="EMBL" id="CAVLEF010000001">
    <property type="protein sequence ID" value="CAK1539927.1"/>
    <property type="molecule type" value="Genomic_DNA"/>
</dbReference>
<evidence type="ECO:0000313" key="1">
    <source>
        <dbReference type="EMBL" id="CAK1539927.1"/>
    </source>
</evidence>
<comment type="caution">
    <text evidence="1">The sequence shown here is derived from an EMBL/GenBank/DDBJ whole genome shotgun (WGS) entry which is preliminary data.</text>
</comment>
<name>A0AAV1ISM1_9NEOP</name>
<evidence type="ECO:0000313" key="2">
    <source>
        <dbReference type="Proteomes" id="UP001497472"/>
    </source>
</evidence>
<dbReference type="Proteomes" id="UP001497472">
    <property type="component" value="Unassembled WGS sequence"/>
</dbReference>
<gene>
    <name evidence="1" type="ORF">LNINA_LOCUS22</name>
</gene>
<protein>
    <submittedName>
        <fullName evidence="1">Uncharacterized protein</fullName>
    </submittedName>
</protein>
<organism evidence="1 2">
    <name type="scientific">Leptosia nina</name>
    <dbReference type="NCBI Taxonomy" id="320188"/>
    <lineage>
        <taxon>Eukaryota</taxon>
        <taxon>Metazoa</taxon>
        <taxon>Ecdysozoa</taxon>
        <taxon>Arthropoda</taxon>
        <taxon>Hexapoda</taxon>
        <taxon>Insecta</taxon>
        <taxon>Pterygota</taxon>
        <taxon>Neoptera</taxon>
        <taxon>Endopterygota</taxon>
        <taxon>Lepidoptera</taxon>
        <taxon>Glossata</taxon>
        <taxon>Ditrysia</taxon>
        <taxon>Papilionoidea</taxon>
        <taxon>Pieridae</taxon>
        <taxon>Pierinae</taxon>
        <taxon>Leptosia</taxon>
    </lineage>
</organism>
<keyword evidence="2" id="KW-1185">Reference proteome</keyword>
<proteinExistence type="predicted"/>
<sequence length="103" mass="11037">MQVEDLKLPLWWSLSTCKREVNICLCRGSSGSVFRSQNPVVNDRDLGNVADSSGTVGACARFPTCLAVGGQGDTPNYIAKQIIVGFVNPRICSRSSEPRSSCG</sequence>
<dbReference type="AlphaFoldDB" id="A0AAV1ISM1"/>